<protein>
    <recommendedName>
        <fullName evidence="1">VWFA domain-containing protein</fullName>
    </recommendedName>
</protein>
<accession>A0A1S1R368</accession>
<dbReference type="EMBL" id="MBLM01000080">
    <property type="protein sequence ID" value="OHV40219.1"/>
    <property type="molecule type" value="Genomic_DNA"/>
</dbReference>
<dbReference type="InterPro" id="IPR036465">
    <property type="entry name" value="vWFA_dom_sf"/>
</dbReference>
<sequence>MDHAPIAPDPVVALTGFARMLRSQGVPADTSRLAAAVEAVAHLDATDPTAVYWAGRLTLCAEPDDLARYDTLFEEWFGPAAHAGGPPAPPPPPARAGAIRVALASSQAPPGHDAQGDEDELAVAASEAERLRHKDVTQLTTAERAEVNRLVALLAPRAGLRRTHRWQPGRGRRLDLQRTVRGMVRGGEPARLPTLRRRVRARRLVLLIDVSGSMAPYADLMLRFAHAAMRVRPAGTEVFTVGTRLTRLTPHLRLRDPQEALDAAGRAIPDWSGGTRLGESLRAMLDLWGQRGATRQAVTVLVSDGWERGDVTLLGEQTARLSRLSHRVLWVNPHRGREGFAPVAAGMAAALPHVDELLAGHTFDALQELAEVILHA</sequence>
<dbReference type="PANTHER" id="PTHR39338">
    <property type="entry name" value="BLL5662 PROTEIN-RELATED"/>
    <property type="match status" value="1"/>
</dbReference>
<dbReference type="AlphaFoldDB" id="A0A1S1R368"/>
<gene>
    <name evidence="2" type="ORF">CC117_13655</name>
</gene>
<dbReference type="OrthoDB" id="9790469at2"/>
<dbReference type="InterPro" id="IPR008912">
    <property type="entry name" value="Uncharacterised_CoxE"/>
</dbReference>
<name>A0A1S1R368_9ACTN</name>
<proteinExistence type="predicted"/>
<keyword evidence="3" id="KW-1185">Reference proteome</keyword>
<reference evidence="3" key="1">
    <citation type="submission" date="2016-07" db="EMBL/GenBank/DDBJ databases">
        <title>Sequence Frankia sp. strain CcI1.17.</title>
        <authorList>
            <person name="Ghodhbane-Gtari F."/>
            <person name="Swanson E."/>
            <person name="Gueddou A."/>
            <person name="Morris K."/>
            <person name="Hezbri K."/>
            <person name="Ktari A."/>
            <person name="Nouioui I."/>
            <person name="Abebe-Akele F."/>
            <person name="Simpson S."/>
            <person name="Thomas K."/>
            <person name="Gtari M."/>
            <person name="Tisa L.S."/>
            <person name="Hurst S."/>
        </authorList>
    </citation>
    <scope>NUCLEOTIDE SEQUENCE [LARGE SCALE GENOMIC DNA]</scope>
    <source>
        <strain evidence="3">Cc1.17</strain>
    </source>
</reference>
<dbReference type="PIRSF" id="PIRSF010256">
    <property type="entry name" value="CoxE_vWa"/>
    <property type="match status" value="1"/>
</dbReference>
<dbReference type="Proteomes" id="UP000179627">
    <property type="component" value="Unassembled WGS sequence"/>
</dbReference>
<dbReference type="InterPro" id="IPR002035">
    <property type="entry name" value="VWF_A"/>
</dbReference>
<dbReference type="CDD" id="cd00198">
    <property type="entry name" value="vWFA"/>
    <property type="match status" value="1"/>
</dbReference>
<organism evidence="2 3">
    <name type="scientific">Parafrankia colletiae</name>
    <dbReference type="NCBI Taxonomy" id="573497"/>
    <lineage>
        <taxon>Bacteria</taxon>
        <taxon>Bacillati</taxon>
        <taxon>Actinomycetota</taxon>
        <taxon>Actinomycetes</taxon>
        <taxon>Frankiales</taxon>
        <taxon>Frankiaceae</taxon>
        <taxon>Parafrankia</taxon>
    </lineage>
</organism>
<dbReference type="RefSeq" id="WP_071083343.1">
    <property type="nucleotide sequence ID" value="NZ_MBLM01000080.1"/>
</dbReference>
<dbReference type="Pfam" id="PF05762">
    <property type="entry name" value="VWA_CoxE"/>
    <property type="match status" value="1"/>
</dbReference>
<evidence type="ECO:0000259" key="1">
    <source>
        <dbReference type="SMART" id="SM00327"/>
    </source>
</evidence>
<evidence type="ECO:0000313" key="3">
    <source>
        <dbReference type="Proteomes" id="UP000179627"/>
    </source>
</evidence>
<dbReference type="SMART" id="SM00327">
    <property type="entry name" value="VWA"/>
    <property type="match status" value="1"/>
</dbReference>
<dbReference type="PANTHER" id="PTHR39338:SF6">
    <property type="entry name" value="BLL5662 PROTEIN"/>
    <property type="match status" value="1"/>
</dbReference>
<dbReference type="InterPro" id="IPR011195">
    <property type="entry name" value="UCP010256"/>
</dbReference>
<dbReference type="Gene3D" id="3.40.50.410">
    <property type="entry name" value="von Willebrand factor, type A domain"/>
    <property type="match status" value="1"/>
</dbReference>
<comment type="caution">
    <text evidence="2">The sequence shown here is derived from an EMBL/GenBank/DDBJ whole genome shotgun (WGS) entry which is preliminary data.</text>
</comment>
<evidence type="ECO:0000313" key="2">
    <source>
        <dbReference type="EMBL" id="OHV40219.1"/>
    </source>
</evidence>
<feature type="domain" description="VWFA" evidence="1">
    <location>
        <begin position="201"/>
        <end position="367"/>
    </location>
</feature>
<dbReference type="SUPFAM" id="SSF53300">
    <property type="entry name" value="vWA-like"/>
    <property type="match status" value="1"/>
</dbReference>